<dbReference type="InterPro" id="IPR006343">
    <property type="entry name" value="DnaB/C_C"/>
</dbReference>
<keyword evidence="4" id="KW-1185">Reference proteome</keyword>
<dbReference type="NCBIfam" id="TIGR01446">
    <property type="entry name" value="DnaD_dom"/>
    <property type="match status" value="1"/>
</dbReference>
<dbReference type="RefSeq" id="WP_207652745.1">
    <property type="nucleotide sequence ID" value="NZ_LZZM01000113.1"/>
</dbReference>
<dbReference type="PANTHER" id="PTHR37293:SF7">
    <property type="entry name" value="HYPOTHETICAL PHAGE PROTEIN"/>
    <property type="match status" value="1"/>
</dbReference>
<dbReference type="STRING" id="29367.CLPUN_17270"/>
<feature type="domain" description="Phage replisome organiser N-terminal" evidence="2">
    <location>
        <begin position="6"/>
        <end position="126"/>
    </location>
</feature>
<comment type="caution">
    <text evidence="3">The sequence shown here is derived from an EMBL/GenBank/DDBJ whole genome shotgun (WGS) entry which is preliminary data.</text>
</comment>
<name>A0A1S8TMM3_9CLOT</name>
<protein>
    <recommendedName>
        <fullName evidence="2">Phage replisome organiser N-terminal domain-containing protein</fullName>
    </recommendedName>
</protein>
<dbReference type="InterPro" id="IPR034829">
    <property type="entry name" value="DnaD-like_sf"/>
</dbReference>
<evidence type="ECO:0000313" key="4">
    <source>
        <dbReference type="Proteomes" id="UP000190890"/>
    </source>
</evidence>
<dbReference type="AlphaFoldDB" id="A0A1S8TMM3"/>
<evidence type="ECO:0000313" key="3">
    <source>
        <dbReference type="EMBL" id="OOM79000.1"/>
    </source>
</evidence>
<dbReference type="InterPro" id="IPR053162">
    <property type="entry name" value="DnaD"/>
</dbReference>
<gene>
    <name evidence="3" type="ORF">CLPUN_17270</name>
</gene>
<accession>A0A1S8TMM3</accession>
<dbReference type="Gene3D" id="1.10.10.630">
    <property type="entry name" value="DnaD domain-like"/>
    <property type="match status" value="1"/>
</dbReference>
<dbReference type="PANTHER" id="PTHR37293">
    <property type="entry name" value="PHAGE REPLICATION PROTEIN-RELATED"/>
    <property type="match status" value="1"/>
</dbReference>
<organism evidence="3 4">
    <name type="scientific">Clostridium puniceum</name>
    <dbReference type="NCBI Taxonomy" id="29367"/>
    <lineage>
        <taxon>Bacteria</taxon>
        <taxon>Bacillati</taxon>
        <taxon>Bacillota</taxon>
        <taxon>Clostridia</taxon>
        <taxon>Eubacteriales</taxon>
        <taxon>Clostridiaceae</taxon>
        <taxon>Clostridium</taxon>
    </lineage>
</organism>
<comment type="similarity">
    <text evidence="1">Belongs to the DnaB/DnaD family.</text>
</comment>
<dbReference type="InterPro" id="IPR010056">
    <property type="entry name" value="Phage_rep_org__N"/>
</dbReference>
<reference evidence="3 4" key="1">
    <citation type="submission" date="2016-05" db="EMBL/GenBank/DDBJ databases">
        <title>Microbial solvent formation.</title>
        <authorList>
            <person name="Poehlein A."/>
            <person name="Montoya Solano J.D."/>
            <person name="Flitsch S."/>
            <person name="Krabben P."/>
            <person name="Duerre P."/>
            <person name="Daniel R."/>
        </authorList>
    </citation>
    <scope>NUCLEOTIDE SEQUENCE [LARGE SCALE GENOMIC DNA]</scope>
    <source>
        <strain evidence="3 4">DSM 2619</strain>
    </source>
</reference>
<proteinExistence type="inferred from homology"/>
<dbReference type="EMBL" id="LZZM01000113">
    <property type="protein sequence ID" value="OOM79000.1"/>
    <property type="molecule type" value="Genomic_DNA"/>
</dbReference>
<dbReference type="NCBIfam" id="TIGR01714">
    <property type="entry name" value="phage_rep_org_N"/>
    <property type="match status" value="1"/>
</dbReference>
<dbReference type="Pfam" id="PF09681">
    <property type="entry name" value="Phage_rep_org_N"/>
    <property type="match status" value="1"/>
</dbReference>
<evidence type="ECO:0000256" key="1">
    <source>
        <dbReference type="ARBA" id="ARBA00093462"/>
    </source>
</evidence>
<sequence length="363" mass="42681">MSRVKWVKLWVGINDDEKMKLIDGMENRDVIFYIWIRLIIQAGKNNSKGDIFLAENMPYTKEMLSVIFNRPIEQIEAALKILVDLRMIEVNDSNFIKILNWEKHQNIEGLEKIREQTRKRVEKYREKNKCNADVTEQKKSEIENKNEIKIEVEKKSKIENEKAIKIEIEGKDEIENKKEIKMEIEEKGEINNKDENVIEIKKNSERCNATDGQIDTGKKEVIKIECFSKNRTEREAEMKDDYVFENHRKRGLESADEIISYTKTIEVKFIGVTLAAVKLAVSDHGVRNVKLAIDKAVEANKPRMTYINGILENWSREGYPEEKSCSNGNFIGGAKRRKLFYFNNFEPRDYDYKELEKRLLGWE</sequence>
<dbReference type="SUPFAM" id="SSF158499">
    <property type="entry name" value="DnaD domain-like"/>
    <property type="match status" value="1"/>
</dbReference>
<evidence type="ECO:0000259" key="2">
    <source>
        <dbReference type="Pfam" id="PF09681"/>
    </source>
</evidence>
<dbReference type="Proteomes" id="UP000190890">
    <property type="component" value="Unassembled WGS sequence"/>
</dbReference>